<gene>
    <name evidence="1" type="ORF">JKP88DRAFT_248340</name>
</gene>
<dbReference type="Proteomes" id="UP000664859">
    <property type="component" value="Unassembled WGS sequence"/>
</dbReference>
<sequence length="656" mass="73379">MVNEVLRVYVSDIIREAVAADTSPTTAQCSDMFTNLVGLTQPERDSNFPYYYFSTHHVQPNNVRGCIDDINGMHHLHFRCWTWIICRFASRLFMSCTRYYGDSAPEIREINSDSRSYIRLLNTPHLSMLILCDHNYNHRLTATKQSTKTMSKTSGITSVANDSASGQVLRSAAAAAEASIKKSSRFSPCSVNELTSWVAADSGYAYNDQDKRHKAMVRESYWCDIIREAVTAETSPPTAAQSSVTFSNLGEDVKDKWCTRIASMHAAVAYALWTILVPYYVAERSKMGNRSHHWRPLEPDATLRKERMQAYNAVKAAMASDYVKRHPQGSSSSTTMTGTSLQMTSGSDISWTVIFQLRGTLPMQVAPLPSLLEVLEWMVLVKGHGVPEDLLSGTRIVPPLNYADLAMDADAFKPCKKYTFLASITEDAFFSDIVIPKAFIVMRALRVAVEQAIEGMNRNDMCRQIFEATSENTTAGFNSNLASVFGAIKRSGAERYRPDAMDIAAIQADFDSLASYVHVSRATMLESYITPSHYGPAQRIGQLMRDEGLNSHVPPPTAPARGRGQLLGTSSNTNNIIVQDIVKIFVDSKEILNDYYHRLVVQVQAVDYGTIPWLLIAGKTCQVSLRAAIHFGLLSRVQRFTTWGHRARHRRKPYRL</sequence>
<protein>
    <submittedName>
        <fullName evidence="1">Uncharacterized protein</fullName>
    </submittedName>
</protein>
<dbReference type="AlphaFoldDB" id="A0A835YWR7"/>
<name>A0A835YWR7_9STRA</name>
<dbReference type="EMBL" id="JAFCMP010000518">
    <property type="protein sequence ID" value="KAG5178038.1"/>
    <property type="molecule type" value="Genomic_DNA"/>
</dbReference>
<proteinExistence type="predicted"/>
<evidence type="ECO:0000313" key="1">
    <source>
        <dbReference type="EMBL" id="KAG5178038.1"/>
    </source>
</evidence>
<comment type="caution">
    <text evidence="1">The sequence shown here is derived from an EMBL/GenBank/DDBJ whole genome shotgun (WGS) entry which is preliminary data.</text>
</comment>
<reference evidence="1" key="1">
    <citation type="submission" date="2021-02" db="EMBL/GenBank/DDBJ databases">
        <title>First Annotated Genome of the Yellow-green Alga Tribonema minus.</title>
        <authorList>
            <person name="Mahan K.M."/>
        </authorList>
    </citation>
    <scope>NUCLEOTIDE SEQUENCE</scope>
    <source>
        <strain evidence="1">UTEX B ZZ1240</strain>
    </source>
</reference>
<evidence type="ECO:0000313" key="2">
    <source>
        <dbReference type="Proteomes" id="UP000664859"/>
    </source>
</evidence>
<accession>A0A835YWR7</accession>
<organism evidence="1 2">
    <name type="scientific">Tribonema minus</name>
    <dbReference type="NCBI Taxonomy" id="303371"/>
    <lineage>
        <taxon>Eukaryota</taxon>
        <taxon>Sar</taxon>
        <taxon>Stramenopiles</taxon>
        <taxon>Ochrophyta</taxon>
        <taxon>PX clade</taxon>
        <taxon>Xanthophyceae</taxon>
        <taxon>Tribonematales</taxon>
        <taxon>Tribonemataceae</taxon>
        <taxon>Tribonema</taxon>
    </lineage>
</organism>
<keyword evidence="2" id="KW-1185">Reference proteome</keyword>